<dbReference type="SUPFAM" id="SSF89372">
    <property type="entry name" value="Fucose-specific lectin"/>
    <property type="match status" value="2"/>
</dbReference>
<organism evidence="2 3">
    <name type="scientific">Dorcoceras hygrometricum</name>
    <dbReference type="NCBI Taxonomy" id="472368"/>
    <lineage>
        <taxon>Eukaryota</taxon>
        <taxon>Viridiplantae</taxon>
        <taxon>Streptophyta</taxon>
        <taxon>Embryophyta</taxon>
        <taxon>Tracheophyta</taxon>
        <taxon>Spermatophyta</taxon>
        <taxon>Magnoliopsida</taxon>
        <taxon>eudicotyledons</taxon>
        <taxon>Gunneridae</taxon>
        <taxon>Pentapetalae</taxon>
        <taxon>asterids</taxon>
        <taxon>lamiids</taxon>
        <taxon>Lamiales</taxon>
        <taxon>Gesneriaceae</taxon>
        <taxon>Didymocarpoideae</taxon>
        <taxon>Trichosporeae</taxon>
        <taxon>Loxocarpinae</taxon>
        <taxon>Dorcoceras</taxon>
    </lineage>
</organism>
<accession>A0A2Z7D9A8</accession>
<dbReference type="PANTHER" id="PTHR36893">
    <property type="entry name" value="OS01G0275950 PROTEIN"/>
    <property type="match status" value="1"/>
</dbReference>
<reference evidence="2 3" key="1">
    <citation type="journal article" date="2015" name="Proc. Natl. Acad. Sci. U.S.A.">
        <title>The resurrection genome of Boea hygrometrica: A blueprint for survival of dehydration.</title>
        <authorList>
            <person name="Xiao L."/>
            <person name="Yang G."/>
            <person name="Zhang L."/>
            <person name="Yang X."/>
            <person name="Zhao S."/>
            <person name="Ji Z."/>
            <person name="Zhou Q."/>
            <person name="Hu M."/>
            <person name="Wang Y."/>
            <person name="Chen M."/>
            <person name="Xu Y."/>
            <person name="Jin H."/>
            <person name="Xiao X."/>
            <person name="Hu G."/>
            <person name="Bao F."/>
            <person name="Hu Y."/>
            <person name="Wan P."/>
            <person name="Li L."/>
            <person name="Deng X."/>
            <person name="Kuang T."/>
            <person name="Xiang C."/>
            <person name="Zhu J.K."/>
            <person name="Oliver M.J."/>
            <person name="He Y."/>
        </authorList>
    </citation>
    <scope>NUCLEOTIDE SEQUENCE [LARGE SCALE GENOMIC DNA]</scope>
    <source>
        <strain evidence="3">cv. XS01</strain>
    </source>
</reference>
<dbReference type="AlphaFoldDB" id="A0A2Z7D9A8"/>
<evidence type="ECO:0000313" key="2">
    <source>
        <dbReference type="EMBL" id="KZV56469.1"/>
    </source>
</evidence>
<gene>
    <name evidence="2" type="ORF">F511_08367</name>
</gene>
<dbReference type="Gene3D" id="2.120.10.70">
    <property type="entry name" value="Fucose-specific lectin"/>
    <property type="match status" value="1"/>
</dbReference>
<keyword evidence="3" id="KW-1185">Reference proteome</keyword>
<dbReference type="PANTHER" id="PTHR36893:SF1">
    <property type="entry name" value="BULB-TYPE LECTIN DOMAIN-CONTAINING PROTEIN"/>
    <property type="match status" value="1"/>
</dbReference>
<evidence type="ECO:0000256" key="1">
    <source>
        <dbReference type="SAM" id="MobiDB-lite"/>
    </source>
</evidence>
<protein>
    <submittedName>
        <fullName evidence="2">Uncharacterized protein</fullName>
    </submittedName>
</protein>
<feature type="region of interest" description="Disordered" evidence="1">
    <location>
        <begin position="375"/>
        <end position="396"/>
    </location>
</feature>
<dbReference type="Gene3D" id="2.130.10.10">
    <property type="entry name" value="YVTN repeat-like/Quinoprotein amine dehydrogenase"/>
    <property type="match status" value="1"/>
</dbReference>
<sequence length="814" mass="91179">MSETSVWVTGASGSIYERFWNGLQWVIAPHDLPVSAGYAVSVFMVNQTILAMSESGLLYQMKLTEESQPIWVEFIPVFDQTSKVTDQNPAIRLSSGVISNDRERIYFCTKNGALLELHGVDPPRWTNHGQPSGASVAAITDAATIRPGVLFIVSAAGDLYEYDQTSKPAWKKHIHSQGFAKEISLAPFKTCSLHGISGAHSVSLFLLTKGGELFERRLNQRKWKWVHHGNPKGHPLTSITCISQDVSVENTNLLFLTTAAGFVFEYQIPKISDSSQDQEIGEIWLNHKHPAQAKAARGIPGLILQAGRIMFPLDDGRLAELHLSGLGGENLGPNPPFSARRKILPKYVWSLLDAPETEGWNAEYCSDDRGPSNCIVGSKDETNELPSQRSSSRWRKDSRIQQNYLSPSSPASDGILSNAGQEYNFPDKWINTHFRLRLMQGRVSFFLITESGYTFEYLNTEKVWLWLRHEHQTAMEGVLGNYNGSLFLVDEQGSLMIRERSSNDLAWVNCTSMKRGRQVIGGPPWDNTPGLTPKAKVEDAIFFVSRSGTLLQFSVALRKYKWKDCKSPPSVKIASIIDQEGFRENIVFVVGGNGRLYQYNKVTELWHEHHQSQHLVLSRSPGTAMRSSPTSLRGSLFMLLEDGGLVEYQWGSLEGWNWIEHGTPYTNVALIGATGPCFGGSELFVTSSDGSVYLRYLDQGGWKWKDCGYPHAGYMGDKSEKQIEGKSEKYEIYSGEELADIFEKVEDDSDSDKHCDPKVASTRPIPFSEDSVIFELRDGRLAELRRMEDKWLWSRTIGTPTSLCMANFWTSLAS</sequence>
<dbReference type="Proteomes" id="UP000250235">
    <property type="component" value="Unassembled WGS sequence"/>
</dbReference>
<dbReference type="EMBL" id="KQ988199">
    <property type="protein sequence ID" value="KZV56469.1"/>
    <property type="molecule type" value="Genomic_DNA"/>
</dbReference>
<proteinExistence type="predicted"/>
<dbReference type="OrthoDB" id="66678at2759"/>
<name>A0A2Z7D9A8_9LAMI</name>
<evidence type="ECO:0000313" key="3">
    <source>
        <dbReference type="Proteomes" id="UP000250235"/>
    </source>
</evidence>
<dbReference type="InterPro" id="IPR015943">
    <property type="entry name" value="WD40/YVTN_repeat-like_dom_sf"/>
</dbReference>